<proteinExistence type="predicted"/>
<dbReference type="AlphaFoldDB" id="A0A1F7W807"/>
<evidence type="ECO:0000313" key="2">
    <source>
        <dbReference type="EMBL" id="OGL98224.1"/>
    </source>
</evidence>
<evidence type="ECO:0000256" key="1">
    <source>
        <dbReference type="SAM" id="Phobius"/>
    </source>
</evidence>
<feature type="transmembrane region" description="Helical" evidence="1">
    <location>
        <begin position="51"/>
        <end position="71"/>
    </location>
</feature>
<evidence type="ECO:0000313" key="3">
    <source>
        <dbReference type="Proteomes" id="UP000177331"/>
    </source>
</evidence>
<dbReference type="Proteomes" id="UP000177331">
    <property type="component" value="Unassembled WGS sequence"/>
</dbReference>
<organism evidence="2 3">
    <name type="scientific">Candidatus Uhrbacteria bacterium RIFOXYB2_FULL_45_11</name>
    <dbReference type="NCBI Taxonomy" id="1802421"/>
    <lineage>
        <taxon>Bacteria</taxon>
        <taxon>Candidatus Uhriibacteriota</taxon>
    </lineage>
</organism>
<dbReference type="STRING" id="1802421.A2318_01270"/>
<feature type="transmembrane region" description="Helical" evidence="1">
    <location>
        <begin position="12"/>
        <end position="31"/>
    </location>
</feature>
<keyword evidence="1" id="KW-0472">Membrane</keyword>
<keyword evidence="1" id="KW-0812">Transmembrane</keyword>
<reference evidence="2 3" key="1">
    <citation type="journal article" date="2016" name="Nat. Commun.">
        <title>Thousands of microbial genomes shed light on interconnected biogeochemical processes in an aquifer system.</title>
        <authorList>
            <person name="Anantharaman K."/>
            <person name="Brown C.T."/>
            <person name="Hug L.A."/>
            <person name="Sharon I."/>
            <person name="Castelle C.J."/>
            <person name="Probst A.J."/>
            <person name="Thomas B.C."/>
            <person name="Singh A."/>
            <person name="Wilkins M.J."/>
            <person name="Karaoz U."/>
            <person name="Brodie E.L."/>
            <person name="Williams K.H."/>
            <person name="Hubbard S.S."/>
            <person name="Banfield J.F."/>
        </authorList>
    </citation>
    <scope>NUCLEOTIDE SEQUENCE [LARGE SCALE GENOMIC DNA]</scope>
</reference>
<dbReference type="EMBL" id="MGFD01000030">
    <property type="protein sequence ID" value="OGL98224.1"/>
    <property type="molecule type" value="Genomic_DNA"/>
</dbReference>
<accession>A0A1F7W807</accession>
<comment type="caution">
    <text evidence="2">The sequence shown here is derived from an EMBL/GenBank/DDBJ whole genome shotgun (WGS) entry which is preliminary data.</text>
</comment>
<name>A0A1F7W807_9BACT</name>
<protein>
    <submittedName>
        <fullName evidence="2">Uncharacterized protein</fullName>
    </submittedName>
</protein>
<keyword evidence="1" id="KW-1133">Transmembrane helix</keyword>
<sequence length="85" mass="10035">MKKYWFKAKTYGWGWYPVTWQGWLVIVGFLILDVGNVYRLDLAQGTTNEKIALEFVLETFLLISALVWICYKTGEKPGWRWGNKK</sequence>
<gene>
    <name evidence="2" type="ORF">A2318_01270</name>
</gene>